<dbReference type="PROSITE" id="PS50137">
    <property type="entry name" value="DS_RBD"/>
    <property type="match status" value="3"/>
</dbReference>
<feature type="region of interest" description="Disordered" evidence="4">
    <location>
        <begin position="71"/>
        <end position="139"/>
    </location>
</feature>
<name>A0A5J4ZIH5_9ASTE</name>
<proteinExistence type="predicted"/>
<dbReference type="SUPFAM" id="SSF54768">
    <property type="entry name" value="dsRNA-binding domain-like"/>
    <property type="match status" value="3"/>
</dbReference>
<evidence type="ECO:0000259" key="5">
    <source>
        <dbReference type="PROSITE" id="PS50137"/>
    </source>
</evidence>
<evidence type="ECO:0000256" key="3">
    <source>
        <dbReference type="PROSITE-ProRule" id="PRU00266"/>
    </source>
</evidence>
<dbReference type="SMART" id="SM00358">
    <property type="entry name" value="DSRM"/>
    <property type="match status" value="3"/>
</dbReference>
<gene>
    <name evidence="6" type="ORF">F0562_015732</name>
</gene>
<accession>A0A5J4ZIH5</accession>
<keyword evidence="7" id="KW-1185">Reference proteome</keyword>
<keyword evidence="1" id="KW-0677">Repeat</keyword>
<feature type="compositionally biased region" description="Low complexity" evidence="4">
    <location>
        <begin position="87"/>
        <end position="99"/>
    </location>
</feature>
<feature type="compositionally biased region" description="Polar residues" evidence="4">
    <location>
        <begin position="543"/>
        <end position="580"/>
    </location>
</feature>
<dbReference type="InterPro" id="IPR044450">
    <property type="entry name" value="AtDRB-like_DSRM_1"/>
</dbReference>
<evidence type="ECO:0000256" key="1">
    <source>
        <dbReference type="ARBA" id="ARBA00022737"/>
    </source>
</evidence>
<reference evidence="6 7" key="1">
    <citation type="submission" date="2019-09" db="EMBL/GenBank/DDBJ databases">
        <title>A chromosome-level genome assembly of the Chinese tupelo Nyssa sinensis.</title>
        <authorList>
            <person name="Yang X."/>
            <person name="Kang M."/>
            <person name="Yang Y."/>
            <person name="Xiong H."/>
            <person name="Wang M."/>
            <person name="Zhang Z."/>
            <person name="Wang Z."/>
            <person name="Wu H."/>
            <person name="Ma T."/>
            <person name="Liu J."/>
            <person name="Xi Z."/>
        </authorList>
    </citation>
    <scope>NUCLEOTIDE SEQUENCE [LARGE SCALE GENOMIC DNA]</scope>
    <source>
        <strain evidence="6">J267</strain>
        <tissue evidence="6">Leaf</tissue>
    </source>
</reference>
<feature type="domain" description="DRBM" evidence="5">
    <location>
        <begin position="1"/>
        <end position="70"/>
    </location>
</feature>
<dbReference type="AlphaFoldDB" id="A0A5J4ZIH5"/>
<feature type="region of interest" description="Disordered" evidence="4">
    <location>
        <begin position="501"/>
        <end position="580"/>
    </location>
</feature>
<evidence type="ECO:0000256" key="4">
    <source>
        <dbReference type="SAM" id="MobiDB-lite"/>
    </source>
</evidence>
<protein>
    <recommendedName>
        <fullName evidence="5">DRBM domain-containing protein</fullName>
    </recommendedName>
</protein>
<dbReference type="Gene3D" id="3.30.160.20">
    <property type="match status" value="3"/>
</dbReference>
<feature type="domain" description="DRBM" evidence="5">
    <location>
        <begin position="362"/>
        <end position="430"/>
    </location>
</feature>
<dbReference type="GO" id="GO:0003725">
    <property type="term" value="F:double-stranded RNA binding"/>
    <property type="evidence" value="ECO:0007669"/>
    <property type="project" value="InterPro"/>
</dbReference>
<evidence type="ECO:0000313" key="6">
    <source>
        <dbReference type="EMBL" id="KAA8518385.1"/>
    </source>
</evidence>
<sequence length="621" mass="67335">MYKSKLQELCHQQSWNLPEYSTSKEGPDHGPSFKATVTINGVAFETPDKCRSSKDAQNKAAKLAFDHFTAAPKTPQHSPNKPPCDASISSFSGNSTSITEFDIGPSTGVTLQPTKQETLPTAPVNETPFGVKNDRKSPGCSTSITEFDIGPSTGVSRVTLQPTKQEMLPTAPVNETPFGVKNDRKSPGYSTSITEFDIGPSTGVTLQPTIQETLPTAPVNETPFGVKNDRKSPGYSTKSINFDIRASTGVTLQPTIQKMIQIPPVNETPLGVKDDENSAVVQHYYKNRLQKYAQKSNLSLPVYSCERQGPPHASRFKCKVMIDGQTYESLEFFSTVREAEHAAAKIACESLLQSEVQDDSSLYKNFLQELAQKKGFSLPSYDTTVSGPPHIPNFVSTVEIGGQLFQGQEAKNKKQAEMNAAKVAYIGLQECKASGGPAILSSDCNVKEALKATSSILRSIINTSDSQQTVKPKANLTIHDQQNEENKGGNQEKFSSKSINVNADTDTHHPPCLPPEVDINAKRHRSSSSSDMVYARLRDPFPSASSSPEDGPSLPSTPSDCATNSVMDSTINPPAGTSTSTRKKVVVCPRKCSMTFPDGATVLPFSDDKWVAVRMDSNQNQ</sequence>
<dbReference type="Proteomes" id="UP000325577">
    <property type="component" value="Linkage Group LG7"/>
</dbReference>
<evidence type="ECO:0000313" key="7">
    <source>
        <dbReference type="Proteomes" id="UP000325577"/>
    </source>
</evidence>
<dbReference type="InterPro" id="IPR014720">
    <property type="entry name" value="dsRBD_dom"/>
</dbReference>
<dbReference type="PANTHER" id="PTHR46031">
    <property type="match status" value="1"/>
</dbReference>
<dbReference type="CDD" id="cd19907">
    <property type="entry name" value="DSRM_AtDRB-like_rpt1"/>
    <property type="match status" value="1"/>
</dbReference>
<dbReference type="PANTHER" id="PTHR46031:SF16">
    <property type="entry name" value="DOUBLE-STRANDED RNA-BINDING PROTEIN 4"/>
    <property type="match status" value="1"/>
</dbReference>
<evidence type="ECO:0000256" key="2">
    <source>
        <dbReference type="ARBA" id="ARBA00022884"/>
    </source>
</evidence>
<feature type="compositionally biased region" description="Polar residues" evidence="4">
    <location>
        <begin position="107"/>
        <end position="119"/>
    </location>
</feature>
<organism evidence="6 7">
    <name type="scientific">Nyssa sinensis</name>
    <dbReference type="NCBI Taxonomy" id="561372"/>
    <lineage>
        <taxon>Eukaryota</taxon>
        <taxon>Viridiplantae</taxon>
        <taxon>Streptophyta</taxon>
        <taxon>Embryophyta</taxon>
        <taxon>Tracheophyta</taxon>
        <taxon>Spermatophyta</taxon>
        <taxon>Magnoliopsida</taxon>
        <taxon>eudicotyledons</taxon>
        <taxon>Gunneridae</taxon>
        <taxon>Pentapetalae</taxon>
        <taxon>asterids</taxon>
        <taxon>Cornales</taxon>
        <taxon>Nyssaceae</taxon>
        <taxon>Nyssa</taxon>
    </lineage>
</organism>
<feature type="domain" description="DRBM" evidence="5">
    <location>
        <begin position="284"/>
        <end position="353"/>
    </location>
</feature>
<dbReference type="EMBL" id="CM018050">
    <property type="protein sequence ID" value="KAA8518385.1"/>
    <property type="molecule type" value="Genomic_DNA"/>
</dbReference>
<dbReference type="OrthoDB" id="5988181at2759"/>
<keyword evidence="2 3" id="KW-0694">RNA-binding</keyword>
<feature type="region of interest" description="Disordered" evidence="4">
    <location>
        <begin position="169"/>
        <end position="196"/>
    </location>
</feature>
<dbReference type="Pfam" id="PF00035">
    <property type="entry name" value="dsrm"/>
    <property type="match status" value="3"/>
</dbReference>